<feature type="transmembrane region" description="Helical" evidence="7">
    <location>
        <begin position="116"/>
        <end position="134"/>
    </location>
</feature>
<dbReference type="RefSeq" id="WP_091745840.1">
    <property type="nucleotide sequence ID" value="NZ_FODY01000008.1"/>
</dbReference>
<evidence type="ECO:0000256" key="1">
    <source>
        <dbReference type="ARBA" id="ARBA00004651"/>
    </source>
</evidence>
<evidence type="ECO:0000256" key="3">
    <source>
        <dbReference type="ARBA" id="ARBA00022475"/>
    </source>
</evidence>
<feature type="transmembrane region" description="Helical" evidence="7">
    <location>
        <begin position="237"/>
        <end position="262"/>
    </location>
</feature>
<dbReference type="STRING" id="112903.SAMN04490178_108106"/>
<proteinExistence type="inferred from homology"/>
<keyword evidence="9" id="KW-1185">Reference proteome</keyword>
<dbReference type="Proteomes" id="UP000198847">
    <property type="component" value="Unassembled WGS sequence"/>
</dbReference>
<evidence type="ECO:0000313" key="8">
    <source>
        <dbReference type="EMBL" id="SEP00177.1"/>
    </source>
</evidence>
<keyword evidence="3" id="KW-1003">Cell membrane</keyword>
<comment type="similarity">
    <text evidence="2">Belongs to the UPF0718 family.</text>
</comment>
<evidence type="ECO:0000256" key="6">
    <source>
        <dbReference type="ARBA" id="ARBA00023136"/>
    </source>
</evidence>
<feature type="transmembrane region" description="Helical" evidence="7">
    <location>
        <begin position="87"/>
        <end position="110"/>
    </location>
</feature>
<accession>A0A1H8UAV8</accession>
<feature type="transmembrane region" description="Helical" evidence="7">
    <location>
        <begin position="54"/>
        <end position="75"/>
    </location>
</feature>
<comment type="subcellular location">
    <subcellularLocation>
        <location evidence="1">Cell membrane</location>
        <topology evidence="1">Multi-pass membrane protein</topology>
    </subcellularLocation>
</comment>
<gene>
    <name evidence="8" type="ORF">SAMN04490178_108106</name>
</gene>
<keyword evidence="5 7" id="KW-1133">Transmembrane helix</keyword>
<protein>
    <recommendedName>
        <fullName evidence="10">Permease</fullName>
    </recommendedName>
</protein>
<dbReference type="PANTHER" id="PTHR34184">
    <property type="entry name" value="UPF0718 PROTEIN YCGR"/>
    <property type="match status" value="1"/>
</dbReference>
<feature type="transmembrane region" description="Helical" evidence="7">
    <location>
        <begin position="207"/>
        <end position="231"/>
    </location>
</feature>
<feature type="transmembrane region" description="Helical" evidence="7">
    <location>
        <begin position="12"/>
        <end position="34"/>
    </location>
</feature>
<dbReference type="AlphaFoldDB" id="A0A1H8UAV8"/>
<dbReference type="Pfam" id="PF03773">
    <property type="entry name" value="ArsP_1"/>
    <property type="match status" value="1"/>
</dbReference>
<sequence length="304" mass="33642">MWQNLSNFKVIFLGILIDALPFILVSVLVSSILHNFISEKIIQESLPKKKSYNILLACCLGVIFPACDCGMVPIVRRLVQKGVPLYSAIAFLLSAPIINPVVAFSTFYAFNSLEIAFFRLFIAFFVASGTSLLIDRLFKQVPLSSINPAVNHGCECHSHDHNHAKAWKEKLLSVVDDACSEFFEMGKFLILGSAIGAAVQTFLPREFLLAIGHSPLLSVMVMILFAFTISVCSSADAFIASSFISSFSTQSLLAFMVFGPMIDIKNLFMLLHTFPLRFVITLITIVVLLCLLGSYIYPIATFEF</sequence>
<dbReference type="OrthoDB" id="9777774at2"/>
<organism evidence="8 9">
    <name type="scientific">Propionispora vibrioides</name>
    <dbReference type="NCBI Taxonomy" id="112903"/>
    <lineage>
        <taxon>Bacteria</taxon>
        <taxon>Bacillati</taxon>
        <taxon>Bacillota</taxon>
        <taxon>Negativicutes</taxon>
        <taxon>Selenomonadales</taxon>
        <taxon>Sporomusaceae</taxon>
        <taxon>Propionispora</taxon>
    </lineage>
</organism>
<keyword evidence="6 7" id="KW-0472">Membrane</keyword>
<dbReference type="EMBL" id="FODY01000008">
    <property type="protein sequence ID" value="SEP00177.1"/>
    <property type="molecule type" value="Genomic_DNA"/>
</dbReference>
<evidence type="ECO:0000256" key="7">
    <source>
        <dbReference type="SAM" id="Phobius"/>
    </source>
</evidence>
<keyword evidence="4 7" id="KW-0812">Transmembrane</keyword>
<dbReference type="InterPro" id="IPR052923">
    <property type="entry name" value="UPF0718"/>
</dbReference>
<dbReference type="InterPro" id="IPR005524">
    <property type="entry name" value="DUF318"/>
</dbReference>
<evidence type="ECO:0008006" key="10">
    <source>
        <dbReference type="Google" id="ProtNLM"/>
    </source>
</evidence>
<name>A0A1H8UAV8_9FIRM</name>
<feature type="transmembrane region" description="Helical" evidence="7">
    <location>
        <begin position="274"/>
        <end position="297"/>
    </location>
</feature>
<evidence type="ECO:0000256" key="4">
    <source>
        <dbReference type="ARBA" id="ARBA00022692"/>
    </source>
</evidence>
<evidence type="ECO:0000256" key="5">
    <source>
        <dbReference type="ARBA" id="ARBA00022989"/>
    </source>
</evidence>
<evidence type="ECO:0000256" key="2">
    <source>
        <dbReference type="ARBA" id="ARBA00006386"/>
    </source>
</evidence>
<dbReference type="PANTHER" id="PTHR34184:SF4">
    <property type="entry name" value="UPF0718 PROTEIN YCGR"/>
    <property type="match status" value="1"/>
</dbReference>
<evidence type="ECO:0000313" key="9">
    <source>
        <dbReference type="Proteomes" id="UP000198847"/>
    </source>
</evidence>
<reference evidence="8 9" key="1">
    <citation type="submission" date="2016-10" db="EMBL/GenBank/DDBJ databases">
        <authorList>
            <person name="de Groot N.N."/>
        </authorList>
    </citation>
    <scope>NUCLEOTIDE SEQUENCE [LARGE SCALE GENOMIC DNA]</scope>
    <source>
        <strain evidence="8 9">DSM 13305</strain>
    </source>
</reference>
<dbReference type="GO" id="GO:0005886">
    <property type="term" value="C:plasma membrane"/>
    <property type="evidence" value="ECO:0007669"/>
    <property type="project" value="UniProtKB-SubCell"/>
</dbReference>